<feature type="domain" description="EGF-like" evidence="7">
    <location>
        <begin position="480"/>
        <end position="520"/>
    </location>
</feature>
<keyword evidence="4 6" id="KW-1015">Disulfide bond</keyword>
<feature type="disulfide bond" evidence="6">
    <location>
        <begin position="121"/>
        <end position="130"/>
    </location>
</feature>
<feature type="domain" description="EGF-like" evidence="7">
    <location>
        <begin position="93"/>
        <end position="131"/>
    </location>
</feature>
<dbReference type="InterPro" id="IPR050751">
    <property type="entry name" value="ECM_structural_protein"/>
</dbReference>
<dbReference type="InterPro" id="IPR018097">
    <property type="entry name" value="EGF_Ca-bd_CS"/>
</dbReference>
<feature type="domain" description="EGF-like" evidence="7">
    <location>
        <begin position="232"/>
        <end position="273"/>
    </location>
</feature>
<dbReference type="PROSITE" id="PS50026">
    <property type="entry name" value="EGF_3"/>
    <property type="match status" value="11"/>
</dbReference>
<dbReference type="InterPro" id="IPR013032">
    <property type="entry name" value="EGF-like_CS"/>
</dbReference>
<evidence type="ECO:0000313" key="10">
    <source>
        <dbReference type="Proteomes" id="UP001159405"/>
    </source>
</evidence>
<organism evidence="9 10">
    <name type="scientific">Porites lobata</name>
    <dbReference type="NCBI Taxonomy" id="104759"/>
    <lineage>
        <taxon>Eukaryota</taxon>
        <taxon>Metazoa</taxon>
        <taxon>Cnidaria</taxon>
        <taxon>Anthozoa</taxon>
        <taxon>Hexacorallia</taxon>
        <taxon>Scleractinia</taxon>
        <taxon>Fungiina</taxon>
        <taxon>Poritidae</taxon>
        <taxon>Porites</taxon>
    </lineage>
</organism>
<keyword evidence="2" id="KW-0732">Signal</keyword>
<dbReference type="InterPro" id="IPR049883">
    <property type="entry name" value="NOTCH1_EGF-like"/>
</dbReference>
<feature type="domain" description="EGF-like" evidence="7">
    <location>
        <begin position="397"/>
        <end position="438"/>
    </location>
</feature>
<keyword evidence="3" id="KW-0677">Repeat</keyword>
<dbReference type="EMBL" id="CALNXK010000070">
    <property type="protein sequence ID" value="CAH3143002.1"/>
    <property type="molecule type" value="Genomic_DNA"/>
</dbReference>
<dbReference type="InterPro" id="IPR024731">
    <property type="entry name" value="NELL2-like_EGF"/>
</dbReference>
<accession>A0ABN8PFU5</accession>
<feature type="domain" description="EGF-like" evidence="7">
    <location>
        <begin position="315"/>
        <end position="355"/>
    </location>
</feature>
<name>A0ABN8PFU5_9CNID</name>
<evidence type="ECO:0000259" key="8">
    <source>
        <dbReference type="PROSITE" id="PS50948"/>
    </source>
</evidence>
<dbReference type="InterPro" id="IPR036056">
    <property type="entry name" value="Fibrinogen-like_C"/>
</dbReference>
<reference evidence="9 10" key="1">
    <citation type="submission" date="2022-05" db="EMBL/GenBank/DDBJ databases">
        <authorList>
            <consortium name="Genoscope - CEA"/>
            <person name="William W."/>
        </authorList>
    </citation>
    <scope>NUCLEOTIDE SEQUENCE [LARGE SCALE GENOMIC DNA]</scope>
</reference>
<feature type="domain" description="EGF-like" evidence="7">
    <location>
        <begin position="439"/>
        <end position="479"/>
    </location>
</feature>
<feature type="domain" description="EGF-like" evidence="7">
    <location>
        <begin position="274"/>
        <end position="314"/>
    </location>
</feature>
<dbReference type="SUPFAM" id="SSF56496">
    <property type="entry name" value="Fibrinogen C-terminal domain-like"/>
    <property type="match status" value="1"/>
</dbReference>
<evidence type="ECO:0000256" key="2">
    <source>
        <dbReference type="ARBA" id="ARBA00022729"/>
    </source>
</evidence>
<dbReference type="PROSITE" id="PS00022">
    <property type="entry name" value="EGF_1"/>
    <property type="match status" value="1"/>
</dbReference>
<evidence type="ECO:0000256" key="1">
    <source>
        <dbReference type="ARBA" id="ARBA00022536"/>
    </source>
</evidence>
<gene>
    <name evidence="9" type="ORF">PLOB_00043172</name>
</gene>
<feature type="domain" description="EGF-like" evidence="7">
    <location>
        <begin position="521"/>
        <end position="562"/>
    </location>
</feature>
<evidence type="ECO:0000259" key="7">
    <source>
        <dbReference type="PROSITE" id="PS50026"/>
    </source>
</evidence>
<dbReference type="InterPro" id="IPR001881">
    <property type="entry name" value="EGF-like_Ca-bd_dom"/>
</dbReference>
<keyword evidence="1 6" id="KW-0245">EGF-like domain</keyword>
<feature type="domain" description="EGF-like" evidence="7">
    <location>
        <begin position="191"/>
        <end position="231"/>
    </location>
</feature>
<dbReference type="InterPro" id="IPR000152">
    <property type="entry name" value="EGF-type_Asp/Asn_hydroxyl_site"/>
</dbReference>
<dbReference type="PROSITE" id="PS01187">
    <property type="entry name" value="EGF_CA"/>
    <property type="match status" value="4"/>
</dbReference>
<dbReference type="SUPFAM" id="SSF57196">
    <property type="entry name" value="EGF/Laminin"/>
    <property type="match status" value="1"/>
</dbReference>
<dbReference type="Proteomes" id="UP001159405">
    <property type="component" value="Unassembled WGS sequence"/>
</dbReference>
<dbReference type="PANTHER" id="PTHR24034">
    <property type="entry name" value="EGF-LIKE DOMAIN-CONTAINING PROTEIN"/>
    <property type="match status" value="1"/>
</dbReference>
<dbReference type="PROSITE" id="PS01186">
    <property type="entry name" value="EGF_2"/>
    <property type="match status" value="11"/>
</dbReference>
<dbReference type="InterPro" id="IPR000742">
    <property type="entry name" value="EGF"/>
</dbReference>
<feature type="domain" description="EGF-like" evidence="7">
    <location>
        <begin position="356"/>
        <end position="396"/>
    </location>
</feature>
<evidence type="ECO:0000256" key="6">
    <source>
        <dbReference type="PROSITE-ProRule" id="PRU00076"/>
    </source>
</evidence>
<dbReference type="Pfam" id="PF12947">
    <property type="entry name" value="EGF_3"/>
    <property type="match status" value="6"/>
</dbReference>
<dbReference type="PANTHER" id="PTHR24034:SF204">
    <property type="entry name" value="ADHESION G PROTEIN-COUPLED RECEPTOR E1"/>
    <property type="match status" value="1"/>
</dbReference>
<protein>
    <submittedName>
        <fullName evidence="9">Uncharacterized protein</fullName>
    </submittedName>
</protein>
<dbReference type="Pfam" id="PF07645">
    <property type="entry name" value="EGF_CA"/>
    <property type="match status" value="4"/>
</dbReference>
<comment type="caution">
    <text evidence="6">Lacks conserved residue(s) required for the propagation of feature annotation.</text>
</comment>
<feature type="domain" description="EGF-like" evidence="7">
    <location>
        <begin position="133"/>
        <end position="173"/>
    </location>
</feature>
<dbReference type="Pfam" id="PF12661">
    <property type="entry name" value="hEGF"/>
    <property type="match status" value="1"/>
</dbReference>
<keyword evidence="5" id="KW-0325">Glycoprotein</keyword>
<proteinExistence type="predicted"/>
<dbReference type="CDD" id="cd00054">
    <property type="entry name" value="EGF_CA"/>
    <property type="match status" value="10"/>
</dbReference>
<dbReference type="Gene3D" id="2.10.25.10">
    <property type="entry name" value="Laminin"/>
    <property type="match status" value="11"/>
</dbReference>
<keyword evidence="10" id="KW-1185">Reference proteome</keyword>
<dbReference type="PROSITE" id="PS00010">
    <property type="entry name" value="ASX_HYDROXYL"/>
    <property type="match status" value="10"/>
</dbReference>
<dbReference type="SUPFAM" id="SSF57184">
    <property type="entry name" value="Growth factor receptor domain"/>
    <property type="match status" value="4"/>
</dbReference>
<dbReference type="InterPro" id="IPR009030">
    <property type="entry name" value="Growth_fac_rcpt_cys_sf"/>
</dbReference>
<evidence type="ECO:0000256" key="3">
    <source>
        <dbReference type="ARBA" id="ARBA00022737"/>
    </source>
</evidence>
<feature type="domain" description="Apple" evidence="8">
    <location>
        <begin position="12"/>
        <end position="88"/>
    </location>
</feature>
<evidence type="ECO:0000313" key="9">
    <source>
        <dbReference type="EMBL" id="CAH3143002.1"/>
    </source>
</evidence>
<dbReference type="InterPro" id="IPR003609">
    <property type="entry name" value="Pan_app"/>
</dbReference>
<evidence type="ECO:0000256" key="4">
    <source>
        <dbReference type="ARBA" id="ARBA00023157"/>
    </source>
</evidence>
<sequence>MQFFSFFNSGNCRVLAFPSYFLIADKCLEGHTFLIVQYVPDMGLCELLCYNQPNCVSVNYEIQRERRCELNNSTHRAHDEDFKERNGCLYHGAISACDTPRYQNNGTCQSGFTEKKYRCLCPSGFTGAQCEHDINECEGGTHNCSSNAVCNNNKGSYNCTCKPGYEGDGNNCTGDIFRTLSHFECHRKHCYINECEGGTHNCSFNAVCHNINGSYNCTCKPGYLGAGWNCTDIDECLVDTHHNCSSDAFCNNTHGSYNCTCKPGYEGDGNNCTDINECEGKAHNCSSNAVCNNTHGSYNCTCKPGYEGDGNNCTDINECEGITHNCSSNAVCNNTKGSYNCTCKPGYEGDGDNCTDINECEGGTHNCSSNAVCHNINGSYNCTCKPGYLGDGWNCTDIDECVVDTHHNCSSDAFCNNTHGSFNCTCKPGFTGDGENCTDIDECEADTYVCGSDAICNNTHGSFNCTCKFGYRGDGNNCTDINECKEGNYNCGSNAVCNNTKGSYNCTCKPGYEGSGYNCTDINECKAAEAHNCSVNAFCNNTESAYNCTCEPGYLGDGWNCTEAESCNKLLQSNPHATNGTYQIAVNSKIFSRLPFLFCFNLKVYCFMEEGQGWTLIARVSNNDSINWRPNSSFWKYDMKDAKGKTTDPLDGMDMISPAFWLVGGNEFMITRSDDPHTALLQTTDDCLGQQTFRYKINTSYGEGFPQNQCRSSCNATFGGQYRETGGSAQANGNGCSTVSLLTDNKIGFWCERNHRRSVMMIGAEGDGCSKAYLGIGITKKNEKIKDFRSKADRSPTTDYSLNLWVR</sequence>
<evidence type="ECO:0000256" key="5">
    <source>
        <dbReference type="ARBA" id="ARBA00023180"/>
    </source>
</evidence>
<dbReference type="SMART" id="SM00179">
    <property type="entry name" value="EGF_CA"/>
    <property type="match status" value="11"/>
</dbReference>
<comment type="caution">
    <text evidence="9">The sequence shown here is derived from an EMBL/GenBank/DDBJ whole genome shotgun (WGS) entry which is preliminary data.</text>
</comment>
<dbReference type="SMART" id="SM00181">
    <property type="entry name" value="EGF"/>
    <property type="match status" value="11"/>
</dbReference>
<dbReference type="PROSITE" id="PS50948">
    <property type="entry name" value="PAN"/>
    <property type="match status" value="1"/>
</dbReference>